<dbReference type="Proteomes" id="UP000218267">
    <property type="component" value="Chromosome"/>
</dbReference>
<proteinExistence type="predicted"/>
<sequence length="120" mass="13546">MKNKTLIIGASINAERYSYKAAEKLLANSHQIYMIGNKTGTLFNHEIVKDQTPFTDVDTVTMYVSAKNQTSYYEYILSLKPRRVIFNPGTENLVFAKQLESKGIIADESCTLVLLATNIY</sequence>
<dbReference type="RefSeq" id="WP_096428896.1">
    <property type="nucleotide sequence ID" value="NZ_AP018042.1"/>
</dbReference>
<dbReference type="Gene3D" id="3.40.50.720">
    <property type="entry name" value="NAD(P)-binding Rossmann-like Domain"/>
    <property type="match status" value="1"/>
</dbReference>
<name>A0A1Y1CIA2_9BACT</name>
<dbReference type="AlphaFoldDB" id="A0A1Y1CIA2"/>
<reference evidence="2 3" key="1">
    <citation type="journal article" date="2018" name="Mar. Genomics">
        <title>Complete genome sequence of Marinifilaceae bacterium strain SPP2, isolated from the Antarctic marine sediment.</title>
        <authorList>
            <person name="Watanabe M."/>
            <person name="Kojima H."/>
            <person name="Fukui M."/>
        </authorList>
    </citation>
    <scope>NUCLEOTIDE SEQUENCE [LARGE SCALE GENOMIC DNA]</scope>
    <source>
        <strain evidence="2 3">SPP2</strain>
    </source>
</reference>
<dbReference type="KEGG" id="mbas:ALGA_1645"/>
<organism evidence="2 3">
    <name type="scientific">Labilibaculum antarcticum</name>
    <dbReference type="NCBI Taxonomy" id="1717717"/>
    <lineage>
        <taxon>Bacteria</taxon>
        <taxon>Pseudomonadati</taxon>
        <taxon>Bacteroidota</taxon>
        <taxon>Bacteroidia</taxon>
        <taxon>Marinilabiliales</taxon>
        <taxon>Marinifilaceae</taxon>
        <taxon>Labilibaculum</taxon>
    </lineage>
</organism>
<keyword evidence="3" id="KW-1185">Reference proteome</keyword>
<dbReference type="InterPro" id="IPR003781">
    <property type="entry name" value="CoA-bd"/>
</dbReference>
<evidence type="ECO:0000313" key="3">
    <source>
        <dbReference type="Proteomes" id="UP000218267"/>
    </source>
</evidence>
<feature type="domain" description="CoA-binding" evidence="1">
    <location>
        <begin position="4"/>
        <end position="115"/>
    </location>
</feature>
<dbReference type="OrthoDB" id="708726at2"/>
<evidence type="ECO:0000259" key="1">
    <source>
        <dbReference type="Pfam" id="PF13380"/>
    </source>
</evidence>
<dbReference type="SUPFAM" id="SSF51735">
    <property type="entry name" value="NAD(P)-binding Rossmann-fold domains"/>
    <property type="match status" value="1"/>
</dbReference>
<protein>
    <submittedName>
        <fullName evidence="2">CoA-binding protein</fullName>
    </submittedName>
</protein>
<gene>
    <name evidence="2" type="ORF">ALGA_1645</name>
</gene>
<reference evidence="3" key="2">
    <citation type="journal article" date="2020" name="Antonie Van Leeuwenhoek">
        <title>Labilibaculum antarcticum sp. nov., a novel facultative anaerobic, psychrotorelant bacterium isolated from marine sediment of Antarctica.</title>
        <authorList>
            <person name="Watanabe M."/>
            <person name="Kojima H."/>
            <person name="Fukui M."/>
        </authorList>
    </citation>
    <scope>NUCLEOTIDE SEQUENCE [LARGE SCALE GENOMIC DNA]</scope>
    <source>
        <strain evidence="3">SPP2</strain>
    </source>
</reference>
<dbReference type="EMBL" id="AP018042">
    <property type="protein sequence ID" value="BAX80020.1"/>
    <property type="molecule type" value="Genomic_DNA"/>
</dbReference>
<accession>A0A1Y1CIA2</accession>
<dbReference type="InterPro" id="IPR036291">
    <property type="entry name" value="NAD(P)-bd_dom_sf"/>
</dbReference>
<dbReference type="Pfam" id="PF13380">
    <property type="entry name" value="CoA_binding_2"/>
    <property type="match status" value="1"/>
</dbReference>
<evidence type="ECO:0000313" key="2">
    <source>
        <dbReference type="EMBL" id="BAX80020.1"/>
    </source>
</evidence>